<proteinExistence type="predicted"/>
<name>A0AA94JUQ8_9BACT</name>
<dbReference type="AlphaFoldDB" id="A0AA94JUQ8"/>
<feature type="transmembrane region" description="Helical" evidence="1">
    <location>
        <begin position="34"/>
        <end position="56"/>
    </location>
</feature>
<feature type="transmembrane region" description="Helical" evidence="1">
    <location>
        <begin position="166"/>
        <end position="186"/>
    </location>
</feature>
<keyword evidence="3" id="KW-1185">Reference proteome</keyword>
<evidence type="ECO:0000256" key="1">
    <source>
        <dbReference type="SAM" id="Phobius"/>
    </source>
</evidence>
<protein>
    <recommendedName>
        <fullName evidence="4">Sulfite reductase</fullName>
    </recommendedName>
</protein>
<keyword evidence="1" id="KW-1133">Transmembrane helix</keyword>
<reference evidence="2 3" key="1">
    <citation type="submission" date="2017-09" db="EMBL/GenBank/DDBJ databases">
        <title>Genomics of the genus Arcobacter.</title>
        <authorList>
            <person name="Perez-Cataluna A."/>
            <person name="Figueras M.J."/>
            <person name="Salas-Masso N."/>
        </authorList>
    </citation>
    <scope>NUCLEOTIDE SEQUENCE [LARGE SCALE GENOMIC DNA]</scope>
    <source>
        <strain evidence="2 3">CECT 7834</strain>
    </source>
</reference>
<dbReference type="Proteomes" id="UP000290378">
    <property type="component" value="Unassembled WGS sequence"/>
</dbReference>
<dbReference type="Pfam" id="PF03929">
    <property type="entry name" value="PepSY_TM"/>
    <property type="match status" value="1"/>
</dbReference>
<evidence type="ECO:0000313" key="3">
    <source>
        <dbReference type="Proteomes" id="UP000290378"/>
    </source>
</evidence>
<keyword evidence="1" id="KW-0812">Transmembrane</keyword>
<keyword evidence="1" id="KW-0472">Membrane</keyword>
<gene>
    <name evidence="2" type="ORF">CP963_10990</name>
</gene>
<comment type="caution">
    <text evidence="2">The sequence shown here is derived from an EMBL/GenBank/DDBJ whole genome shotgun (WGS) entry which is preliminary data.</text>
</comment>
<sequence>MINNNYQFHTYFTLFSYYSKKGVILKKIIKKIHLYLGLVFSLFLILIGTTGAILSYEKEILELINPQVYNLDYKNKEKLDKKILFENLEKNHDFQIVAIRFYENPSKPIVLVTPAAEDSNSNRKVLLNVNPYTGELLPPIRGKMFFTYARYIHLDLLLGKVIGKNIVAISTIVLIILSISGLYLYAKPLIHNFKSAMKINFSSNGKRLYYKLHTVFGIYFLVAFLIMSLSGLFWSYDWFKKGVYSLANVEMPPSRVVSTNVTPKKRENNPLDMEQTLKALEIFENSINSNYHEFTIRKNRNSDTFKVSYLEKNYPHSKAFNTMDVNPIKNEITSHEKYEDLKIGEKVINSMLPIHSGEFFGSFFQIIFLIASLSLSMFAITGFLLYKKTRRNI</sequence>
<dbReference type="EMBL" id="NXII01000017">
    <property type="protein sequence ID" value="RXI38923.1"/>
    <property type="molecule type" value="Genomic_DNA"/>
</dbReference>
<feature type="transmembrane region" description="Helical" evidence="1">
    <location>
        <begin position="216"/>
        <end position="236"/>
    </location>
</feature>
<dbReference type="InterPro" id="IPR005625">
    <property type="entry name" value="PepSY-ass_TM"/>
</dbReference>
<dbReference type="PANTHER" id="PTHR34219:SF3">
    <property type="entry name" value="BLL7967 PROTEIN"/>
    <property type="match status" value="1"/>
</dbReference>
<dbReference type="PANTHER" id="PTHR34219">
    <property type="entry name" value="IRON-REGULATED INNER MEMBRANE PROTEIN-RELATED"/>
    <property type="match status" value="1"/>
</dbReference>
<evidence type="ECO:0008006" key="4">
    <source>
        <dbReference type="Google" id="ProtNLM"/>
    </source>
</evidence>
<feature type="transmembrane region" description="Helical" evidence="1">
    <location>
        <begin position="359"/>
        <end position="386"/>
    </location>
</feature>
<organism evidence="2 3">
    <name type="scientific">Arcobacter cloacae</name>
    <dbReference type="NCBI Taxonomy" id="1054034"/>
    <lineage>
        <taxon>Bacteria</taxon>
        <taxon>Pseudomonadati</taxon>
        <taxon>Campylobacterota</taxon>
        <taxon>Epsilonproteobacteria</taxon>
        <taxon>Campylobacterales</taxon>
        <taxon>Arcobacteraceae</taxon>
        <taxon>Arcobacter</taxon>
    </lineage>
</organism>
<evidence type="ECO:0000313" key="2">
    <source>
        <dbReference type="EMBL" id="RXI38923.1"/>
    </source>
</evidence>
<accession>A0AA94JUQ8</accession>